<name>A0A6B9VAQ9_ARAHY</name>
<dbReference type="AlphaFoldDB" id="A0A6B9VAQ9"/>
<sequence>MPSSSRSFSYPVASYTSANFTSEASPRSYALLLLLWPPLAFSSSSSPPCLTSSSVRFFSEQPPGFPRQRSMVVMKLERSVSQLRELASKSASSCVDEFASKLF</sequence>
<organism evidence="1 2">
    <name type="scientific">Arachis hypogaea</name>
    <name type="common">Peanut</name>
    <dbReference type="NCBI Taxonomy" id="3818"/>
    <lineage>
        <taxon>Eukaryota</taxon>
        <taxon>Viridiplantae</taxon>
        <taxon>Streptophyta</taxon>
        <taxon>Embryophyta</taxon>
        <taxon>Tracheophyta</taxon>
        <taxon>Spermatophyta</taxon>
        <taxon>Magnoliopsida</taxon>
        <taxon>eudicotyledons</taxon>
        <taxon>Gunneridae</taxon>
        <taxon>Pentapetalae</taxon>
        <taxon>rosids</taxon>
        <taxon>fabids</taxon>
        <taxon>Fabales</taxon>
        <taxon>Fabaceae</taxon>
        <taxon>Papilionoideae</taxon>
        <taxon>50 kb inversion clade</taxon>
        <taxon>dalbergioids sensu lato</taxon>
        <taxon>Dalbergieae</taxon>
        <taxon>Pterocarpus clade</taxon>
        <taxon>Arachis</taxon>
    </lineage>
</organism>
<dbReference type="Proteomes" id="UP000464620">
    <property type="component" value="Chromosome B09"/>
</dbReference>
<evidence type="ECO:0000313" key="2">
    <source>
        <dbReference type="Proteomes" id="UP000464620"/>
    </source>
</evidence>
<gene>
    <name evidence="1" type="ORF">DS421_19g656270</name>
</gene>
<proteinExistence type="predicted"/>
<dbReference type="EMBL" id="CP031001">
    <property type="protein sequence ID" value="QHN77834.1"/>
    <property type="molecule type" value="Genomic_DNA"/>
</dbReference>
<evidence type="ECO:0000313" key="1">
    <source>
        <dbReference type="EMBL" id="QHN77834.1"/>
    </source>
</evidence>
<protein>
    <submittedName>
        <fullName evidence="1">Uncharacterized protein</fullName>
    </submittedName>
</protein>
<accession>A0A6B9VAQ9</accession>
<reference evidence="1 2" key="1">
    <citation type="submission" date="2020-01" db="EMBL/GenBank/DDBJ databases">
        <title>Genome sequence of Arachis hypogaea, cultivar Shitouqi.</title>
        <authorList>
            <person name="Zhuang W."/>
            <person name="Chen H."/>
            <person name="Varshney R."/>
            <person name="Wang D."/>
            <person name="Ming R."/>
        </authorList>
    </citation>
    <scope>NUCLEOTIDE SEQUENCE [LARGE SCALE GENOMIC DNA]</scope>
    <source>
        <tissue evidence="1">Young leaf</tissue>
    </source>
</reference>